<dbReference type="GO" id="GO:0016757">
    <property type="term" value="F:glycosyltransferase activity"/>
    <property type="evidence" value="ECO:0007669"/>
    <property type="project" value="UniProtKB-KW"/>
</dbReference>
<name>A0ABT4KVA9_9SPHI</name>
<dbReference type="SUPFAM" id="SSF53756">
    <property type="entry name" value="UDP-Glycosyltransferase/glycogen phosphorylase"/>
    <property type="match status" value="1"/>
</dbReference>
<feature type="domain" description="Glycosyl transferase family 1" evidence="1">
    <location>
        <begin position="263"/>
        <end position="415"/>
    </location>
</feature>
<evidence type="ECO:0000313" key="3">
    <source>
        <dbReference type="Proteomes" id="UP001144341"/>
    </source>
</evidence>
<dbReference type="InterPro" id="IPR001296">
    <property type="entry name" value="Glyco_trans_1"/>
</dbReference>
<evidence type="ECO:0000313" key="2">
    <source>
        <dbReference type="EMBL" id="MCZ4221788.1"/>
    </source>
</evidence>
<dbReference type="PANTHER" id="PTHR12526">
    <property type="entry name" value="GLYCOSYLTRANSFERASE"/>
    <property type="match status" value="1"/>
</dbReference>
<sequence length="467" mass="53165">MTIREKMKILHITPSYKPAYIYGGPIQSVAKLCEAFIRTDEQEIRNKAITHLEVLTTTANGKHELRIEAGEKHIIDGVFVTYFSRLTKDHSHFSPGLLWTLRREIINSLKLKAERSKPDKLNSNFNQGRVTKKKEQQLTNNELIIHIHAWWNLVSVLSCWLAKFYKVPVVLSPRGMLTDYTQNNRNSLSKKILHNLIGKKLLQYCHIHATTEQEQEDILKIVQPISITVIPNLINIGHQVAGGKYQVASSEYQVASSEYQDASRKYQGDNETFKMIFLSRIEEKKGLDLLFDALPLLDFPWSLTLAGSGAKAYVETLKRKAENLKLNHNIKWLGQISNEEKFDLLASHDLSVLISYNENFANVVVESLSVGTAVLLSNKVGLSAYVAEKNLGWITSLNIEDISQQLKSIERDKMKLNLINTIAPQIIRADFDDNVLVSKYTELYKRVIGKYAENISPPANIVKLRKK</sequence>
<protein>
    <submittedName>
        <fullName evidence="2">Glycosyltransferase</fullName>
        <ecNumber evidence="2">2.4.-.-</ecNumber>
    </submittedName>
</protein>
<gene>
    <name evidence="2" type="ORF">O0931_00605</name>
</gene>
<dbReference type="Gene3D" id="3.40.50.2000">
    <property type="entry name" value="Glycogen Phosphorylase B"/>
    <property type="match status" value="2"/>
</dbReference>
<dbReference type="NCBIfam" id="NF046085">
    <property type="entry name" value="XrtY_assoc_Gly1"/>
    <property type="match status" value="1"/>
</dbReference>
<keyword evidence="3" id="KW-1185">Reference proteome</keyword>
<organism evidence="2 3">
    <name type="scientific">Pedobacter rhodius</name>
    <dbReference type="NCBI Taxonomy" id="3004098"/>
    <lineage>
        <taxon>Bacteria</taxon>
        <taxon>Pseudomonadati</taxon>
        <taxon>Bacteroidota</taxon>
        <taxon>Sphingobacteriia</taxon>
        <taxon>Sphingobacteriales</taxon>
        <taxon>Sphingobacteriaceae</taxon>
        <taxon>Pedobacter</taxon>
    </lineage>
</organism>
<keyword evidence="2" id="KW-0328">Glycosyltransferase</keyword>
<proteinExistence type="predicted"/>
<keyword evidence="2" id="KW-0808">Transferase</keyword>
<dbReference type="RefSeq" id="WP_269413625.1">
    <property type="nucleotide sequence ID" value="NZ_JAPWGL010000001.1"/>
</dbReference>
<dbReference type="Proteomes" id="UP001144341">
    <property type="component" value="Unassembled WGS sequence"/>
</dbReference>
<reference evidence="2" key="1">
    <citation type="submission" date="2022-12" db="EMBL/GenBank/DDBJ databases">
        <title>Genome sequence of SJ11.</title>
        <authorList>
            <person name="Woo H."/>
        </authorList>
    </citation>
    <scope>NUCLEOTIDE SEQUENCE</scope>
    <source>
        <strain evidence="2">SJ11</strain>
    </source>
</reference>
<dbReference type="EMBL" id="JAPWGL010000001">
    <property type="protein sequence ID" value="MCZ4221788.1"/>
    <property type="molecule type" value="Genomic_DNA"/>
</dbReference>
<evidence type="ECO:0000259" key="1">
    <source>
        <dbReference type="Pfam" id="PF00534"/>
    </source>
</evidence>
<comment type="caution">
    <text evidence="2">The sequence shown here is derived from an EMBL/GenBank/DDBJ whole genome shotgun (WGS) entry which is preliminary data.</text>
</comment>
<dbReference type="Pfam" id="PF00534">
    <property type="entry name" value="Glycos_transf_1"/>
    <property type="match status" value="1"/>
</dbReference>
<dbReference type="EC" id="2.4.-.-" evidence="2"/>
<accession>A0ABT4KVA9</accession>